<dbReference type="AlphaFoldDB" id="A0A8S3GRT2"/>
<evidence type="ECO:0000313" key="3">
    <source>
        <dbReference type="Proteomes" id="UP000681967"/>
    </source>
</evidence>
<feature type="non-terminal residue" evidence="2">
    <location>
        <position position="1"/>
    </location>
</feature>
<dbReference type="Proteomes" id="UP000681967">
    <property type="component" value="Unassembled WGS sequence"/>
</dbReference>
<comment type="caution">
    <text evidence="2">The sequence shown here is derived from an EMBL/GenBank/DDBJ whole genome shotgun (WGS) entry which is preliminary data.</text>
</comment>
<organism evidence="2 3">
    <name type="scientific">Rotaria magnacalcarata</name>
    <dbReference type="NCBI Taxonomy" id="392030"/>
    <lineage>
        <taxon>Eukaryota</taxon>
        <taxon>Metazoa</taxon>
        <taxon>Spiralia</taxon>
        <taxon>Gnathifera</taxon>
        <taxon>Rotifera</taxon>
        <taxon>Eurotatoria</taxon>
        <taxon>Bdelloidea</taxon>
        <taxon>Philodinida</taxon>
        <taxon>Philodinidae</taxon>
        <taxon>Rotaria</taxon>
    </lineage>
</organism>
<protein>
    <submittedName>
        <fullName evidence="2">Uncharacterized protein</fullName>
    </submittedName>
</protein>
<accession>A0A8S3GRT2</accession>
<feature type="region of interest" description="Disordered" evidence="1">
    <location>
        <begin position="1"/>
        <end position="25"/>
    </location>
</feature>
<evidence type="ECO:0000256" key="1">
    <source>
        <dbReference type="SAM" id="MobiDB-lite"/>
    </source>
</evidence>
<name>A0A8S3GRT2_9BILA</name>
<proteinExistence type="predicted"/>
<dbReference type="EMBL" id="CAJOBH010281993">
    <property type="protein sequence ID" value="CAF5171702.1"/>
    <property type="molecule type" value="Genomic_DNA"/>
</dbReference>
<feature type="compositionally biased region" description="Acidic residues" evidence="1">
    <location>
        <begin position="16"/>
        <end position="25"/>
    </location>
</feature>
<reference evidence="2" key="1">
    <citation type="submission" date="2021-02" db="EMBL/GenBank/DDBJ databases">
        <authorList>
            <person name="Nowell W R."/>
        </authorList>
    </citation>
    <scope>NUCLEOTIDE SEQUENCE</scope>
</reference>
<gene>
    <name evidence="2" type="ORF">BYL167_LOCUS77430</name>
</gene>
<evidence type="ECO:0000313" key="2">
    <source>
        <dbReference type="EMBL" id="CAF5171702.1"/>
    </source>
</evidence>
<sequence length="25" mass="2763">KKQSTEIKAPKSMALMDDESAPLDE</sequence>